<dbReference type="Proteomes" id="UP000054821">
    <property type="component" value="Unassembled WGS sequence"/>
</dbReference>
<evidence type="ECO:0000313" key="4">
    <source>
        <dbReference type="Proteomes" id="UP000054821"/>
    </source>
</evidence>
<gene>
    <name evidence="3" type="ORF">TGAM01_v209393</name>
</gene>
<sequence length="503" mass="56905">MPPRGIDTPGKGRGFSESSQVDVENLATETPTAPSLPRAQDQEEYQDSDGEDQSVTDGADGTYQESITSNKPRIILQPSRCLRSKAAKQAPTQQGLPTPSQIETPNSRKRSGEKHDDATARPEKRGKKPAVDPKIKKYEKAFDEWLDDYKSKTQSLETLKTKNQELHRENDSLKKDLKQLHQDQKRKEVSQQSHIAQLQSECSKLRRKLEAAIDAAKQDSGKYTKVSDSDIAAGWGRLCFNIRDIVSQCLTNRPANECDEIETLMKRMKKFLPLSRCNVASLRVAVLRRSIWYTIKSAVFSGMRPIWYGEAGQTLTQILLIEANTSPPIGQRCFNKPHCLKMLSQMKFRAIAGLNDGPQLYERAKGATLILVEAAKIMLSPFIQDSMMDQFEAKMNKLIMDAVDLQTMMMSSKAIYFLRWLGDDDGAQFTPYNREMMESMQSDVDTYTSRYFVEFVEAPALIKYGNADGEDFEFHMILWKSSVILRELEVIPNSDDGSMHMAV</sequence>
<dbReference type="GeneID" id="29985870"/>
<dbReference type="AlphaFoldDB" id="A0A2P4ZBX9"/>
<evidence type="ECO:0000313" key="3">
    <source>
        <dbReference type="EMBL" id="PON21806.1"/>
    </source>
</evidence>
<feature type="compositionally biased region" description="Basic and acidic residues" evidence="2">
    <location>
        <begin position="113"/>
        <end position="132"/>
    </location>
</feature>
<dbReference type="RefSeq" id="XP_018660977.1">
    <property type="nucleotide sequence ID" value="XM_018805787.1"/>
</dbReference>
<keyword evidence="4" id="KW-1185">Reference proteome</keyword>
<comment type="caution">
    <text evidence="3">The sequence shown here is derived from an EMBL/GenBank/DDBJ whole genome shotgun (WGS) entry which is preliminary data.</text>
</comment>
<accession>A0A2P4ZBX9</accession>
<proteinExistence type="predicted"/>
<dbReference type="STRING" id="398673.A0A2P4ZBX9"/>
<evidence type="ECO:0000256" key="2">
    <source>
        <dbReference type="SAM" id="MobiDB-lite"/>
    </source>
</evidence>
<reference evidence="3 4" key="1">
    <citation type="journal article" date="2016" name="Genome Announc.">
        <title>Draft Whole-Genome Sequence of Trichoderma gamsii T6085, a Promising Biocontrol Agent of Fusarium Head Blight on Wheat.</title>
        <authorList>
            <person name="Baroncelli R."/>
            <person name="Zapparata A."/>
            <person name="Piaggeschi G."/>
            <person name="Sarrocco S."/>
            <person name="Vannacci G."/>
        </authorList>
    </citation>
    <scope>NUCLEOTIDE SEQUENCE [LARGE SCALE GENOMIC DNA]</scope>
    <source>
        <strain evidence="3 4">T6085</strain>
    </source>
</reference>
<evidence type="ECO:0000256" key="1">
    <source>
        <dbReference type="SAM" id="Coils"/>
    </source>
</evidence>
<feature type="compositionally biased region" description="Polar residues" evidence="2">
    <location>
        <begin position="90"/>
        <end position="105"/>
    </location>
</feature>
<name>A0A2P4ZBX9_9HYPO</name>
<feature type="compositionally biased region" description="Polar residues" evidence="2">
    <location>
        <begin position="16"/>
        <end position="33"/>
    </location>
</feature>
<feature type="coiled-coil region" evidence="1">
    <location>
        <begin position="149"/>
        <end position="215"/>
    </location>
</feature>
<feature type="compositionally biased region" description="Acidic residues" evidence="2">
    <location>
        <begin position="42"/>
        <end position="54"/>
    </location>
</feature>
<protein>
    <submittedName>
        <fullName evidence="3">Uncharacterized protein</fullName>
    </submittedName>
</protein>
<feature type="region of interest" description="Disordered" evidence="2">
    <location>
        <begin position="1"/>
        <end position="132"/>
    </location>
</feature>
<keyword evidence="1" id="KW-0175">Coiled coil</keyword>
<dbReference type="EMBL" id="JPDN02000045">
    <property type="protein sequence ID" value="PON21806.1"/>
    <property type="molecule type" value="Genomic_DNA"/>
</dbReference>
<organism evidence="3 4">
    <name type="scientific">Trichoderma gamsii</name>
    <dbReference type="NCBI Taxonomy" id="398673"/>
    <lineage>
        <taxon>Eukaryota</taxon>
        <taxon>Fungi</taxon>
        <taxon>Dikarya</taxon>
        <taxon>Ascomycota</taxon>
        <taxon>Pezizomycotina</taxon>
        <taxon>Sordariomycetes</taxon>
        <taxon>Hypocreomycetidae</taxon>
        <taxon>Hypocreales</taxon>
        <taxon>Hypocreaceae</taxon>
        <taxon>Trichoderma</taxon>
    </lineage>
</organism>